<dbReference type="PANTHER" id="PTHR33794:SF1">
    <property type="entry name" value="BACILLOLYSIN"/>
    <property type="match status" value="1"/>
</dbReference>
<feature type="domain" description="Peptidase M4 C-terminal" evidence="5">
    <location>
        <begin position="3"/>
        <end position="99"/>
    </location>
</feature>
<keyword evidence="3" id="KW-0862">Zinc</keyword>
<dbReference type="EMBL" id="HBKR01005549">
    <property type="protein sequence ID" value="CAE2281957.1"/>
    <property type="molecule type" value="Transcribed_RNA"/>
</dbReference>
<name>A0A7S4NED8_9EUKA</name>
<keyword evidence="2" id="KW-0378">Hydrolase</keyword>
<dbReference type="GO" id="GO:0004222">
    <property type="term" value="F:metalloendopeptidase activity"/>
    <property type="evidence" value="ECO:0007669"/>
    <property type="project" value="InterPro"/>
</dbReference>
<evidence type="ECO:0000259" key="5">
    <source>
        <dbReference type="Pfam" id="PF02868"/>
    </source>
</evidence>
<evidence type="ECO:0000256" key="2">
    <source>
        <dbReference type="ARBA" id="ARBA00022801"/>
    </source>
</evidence>
<organism evidence="6">
    <name type="scientific">Paramoeba aestuarina</name>
    <dbReference type="NCBI Taxonomy" id="180227"/>
    <lineage>
        <taxon>Eukaryota</taxon>
        <taxon>Amoebozoa</taxon>
        <taxon>Discosea</taxon>
        <taxon>Flabellinia</taxon>
        <taxon>Dactylopodida</taxon>
        <taxon>Paramoebidae</taxon>
        <taxon>Paramoeba</taxon>
    </lineage>
</organism>
<evidence type="ECO:0000313" key="6">
    <source>
        <dbReference type="EMBL" id="CAE2281957.1"/>
    </source>
</evidence>
<accession>A0A7S4NED8</accession>
<dbReference type="InterPro" id="IPR001570">
    <property type="entry name" value="Peptidase_M4_C_domain"/>
</dbReference>
<evidence type="ECO:0000256" key="1">
    <source>
        <dbReference type="ARBA" id="ARBA00022670"/>
    </source>
</evidence>
<dbReference type="InterPro" id="IPR050728">
    <property type="entry name" value="Zinc_Metalloprotease_M4"/>
</dbReference>
<dbReference type="Pfam" id="PF02868">
    <property type="entry name" value="Peptidase_M4_C"/>
    <property type="match status" value="1"/>
</dbReference>
<keyword evidence="4" id="KW-0482">Metalloprotease</keyword>
<gene>
    <name evidence="6" type="ORF">NAES01612_LOCUS3735</name>
</gene>
<reference evidence="6" key="1">
    <citation type="submission" date="2021-01" db="EMBL/GenBank/DDBJ databases">
        <authorList>
            <person name="Corre E."/>
            <person name="Pelletier E."/>
            <person name="Niang G."/>
            <person name="Scheremetjew M."/>
            <person name="Finn R."/>
            <person name="Kale V."/>
            <person name="Holt S."/>
            <person name="Cochrane G."/>
            <person name="Meng A."/>
            <person name="Brown T."/>
            <person name="Cohen L."/>
        </authorList>
    </citation>
    <scope>NUCLEOTIDE SEQUENCE</scope>
    <source>
        <strain evidence="6">SoJaBio B1-5/56/2</strain>
    </source>
</reference>
<sequence>MRGTADNGGVHENSGIANLAYVLTVQGGVQPQLKSDEYVIPVGVTMSQQIYYLGFTHYLGHTSDFVDARVATVQAANTLYPDNYQVVDSTGNAWTAVGVVENN</sequence>
<dbReference type="GO" id="GO:0006508">
    <property type="term" value="P:proteolysis"/>
    <property type="evidence" value="ECO:0007669"/>
    <property type="project" value="UniProtKB-KW"/>
</dbReference>
<protein>
    <recommendedName>
        <fullName evidence="5">Peptidase M4 C-terminal domain-containing protein</fullName>
    </recommendedName>
</protein>
<dbReference type="InterPro" id="IPR027268">
    <property type="entry name" value="Peptidase_M4/M1_CTD_sf"/>
</dbReference>
<proteinExistence type="predicted"/>
<dbReference type="PANTHER" id="PTHR33794">
    <property type="entry name" value="BACILLOLYSIN"/>
    <property type="match status" value="1"/>
</dbReference>
<dbReference type="AlphaFoldDB" id="A0A7S4NED8"/>
<dbReference type="SUPFAM" id="SSF55486">
    <property type="entry name" value="Metalloproteases ('zincins'), catalytic domain"/>
    <property type="match status" value="1"/>
</dbReference>
<dbReference type="Gene3D" id="1.10.390.10">
    <property type="entry name" value="Neutral Protease Domain 2"/>
    <property type="match status" value="1"/>
</dbReference>
<evidence type="ECO:0000256" key="3">
    <source>
        <dbReference type="ARBA" id="ARBA00022833"/>
    </source>
</evidence>
<keyword evidence="1" id="KW-0645">Protease</keyword>
<evidence type="ECO:0000256" key="4">
    <source>
        <dbReference type="ARBA" id="ARBA00023049"/>
    </source>
</evidence>